<evidence type="ECO:0000313" key="2">
    <source>
        <dbReference type="Proteomes" id="UP000663207"/>
    </source>
</evidence>
<reference evidence="1 2" key="1">
    <citation type="submission" date="2021-03" db="EMBL/GenBank/DDBJ databases">
        <title>Novel species identification of genus Shewanella.</title>
        <authorList>
            <person name="Liu G."/>
            <person name="Zhang Q."/>
        </authorList>
    </citation>
    <scope>NUCLEOTIDE SEQUENCE [LARGE SCALE GENOMIC DNA]</scope>
    <source>
        <strain evidence="1 2">FJAT-52962</strain>
    </source>
</reference>
<gene>
    <name evidence="1" type="ORF">JYB85_09400</name>
</gene>
<dbReference type="Proteomes" id="UP000663207">
    <property type="component" value="Chromosome"/>
</dbReference>
<accession>A0ABX7QVR5</accession>
<evidence type="ECO:0000313" key="1">
    <source>
        <dbReference type="EMBL" id="QSX35611.1"/>
    </source>
</evidence>
<dbReference type="RefSeq" id="WP_207379109.1">
    <property type="nucleotide sequence ID" value="NZ_CP071502.1"/>
</dbReference>
<sequence>MNNNLPPFVSAFNAKVKEAEVFLSIARDSVLQQEVINNLLAFRESIALEMATAIENGNEDYANLLLGCGCVTSALVAELKMWLLLKEDKPDAAWDELITAQMASIDAVRAHPGFAHLAKHNRKLEAIENLVFPPQVFVSSGMIVGKQECSICGTEYGDCDHLVGRPYMGQFCYIIAKDFSLDHVAIVKHPADKRCRVQHFDVEGGTRNRMTWKIEPKKDA</sequence>
<name>A0ABX7QVR5_9GAMM</name>
<keyword evidence="2" id="KW-1185">Reference proteome</keyword>
<protein>
    <submittedName>
        <fullName evidence="1">Uncharacterized protein</fullName>
    </submittedName>
</protein>
<dbReference type="EMBL" id="CP071502">
    <property type="protein sequence ID" value="QSX35611.1"/>
    <property type="molecule type" value="Genomic_DNA"/>
</dbReference>
<organism evidence="1 2">
    <name type="scientific">Shewanella sedimentimangrovi</name>
    <dbReference type="NCBI Taxonomy" id="2814293"/>
    <lineage>
        <taxon>Bacteria</taxon>
        <taxon>Pseudomonadati</taxon>
        <taxon>Pseudomonadota</taxon>
        <taxon>Gammaproteobacteria</taxon>
        <taxon>Alteromonadales</taxon>
        <taxon>Shewanellaceae</taxon>
        <taxon>Shewanella</taxon>
    </lineage>
</organism>
<proteinExistence type="predicted"/>